<evidence type="ECO:0000313" key="4">
    <source>
        <dbReference type="Proteomes" id="UP000813461"/>
    </source>
</evidence>
<dbReference type="OrthoDB" id="10390048at2759"/>
<comment type="caution">
    <text evidence="3">The sequence shown here is derived from an EMBL/GenBank/DDBJ whole genome shotgun (WGS) entry which is preliminary data.</text>
</comment>
<gene>
    <name evidence="3" type="ORF">FB567DRAFT_589446</name>
</gene>
<feature type="chain" id="PRO_5035458924" evidence="2">
    <location>
        <begin position="17"/>
        <end position="165"/>
    </location>
</feature>
<keyword evidence="2" id="KW-0732">Signal</keyword>
<keyword evidence="4" id="KW-1185">Reference proteome</keyword>
<sequence>MKLSCVLATIIALVASQRLPLQPCGTDDSIFTYDFYYQLCDANAESNLEFPDSSPQAQPRMEIHDHEHNHENVAITSIRPPPSILPQSSVPLLPMDPCDQVTITLTSTITATRSLVPVSKPPYATPPGPSNVTSPGAYRPPLPTFTNAAEVAKVPVEPTRRYDRV</sequence>
<feature type="signal peptide" evidence="2">
    <location>
        <begin position="1"/>
        <end position="16"/>
    </location>
</feature>
<dbReference type="Proteomes" id="UP000813461">
    <property type="component" value="Unassembled WGS sequence"/>
</dbReference>
<name>A0A8K0RFF5_9PLEO</name>
<evidence type="ECO:0000256" key="2">
    <source>
        <dbReference type="SAM" id="SignalP"/>
    </source>
</evidence>
<dbReference type="AlphaFoldDB" id="A0A8K0RFF5"/>
<reference evidence="3" key="1">
    <citation type="journal article" date="2021" name="Nat. Commun.">
        <title>Genetic determinants of endophytism in the Arabidopsis root mycobiome.</title>
        <authorList>
            <person name="Mesny F."/>
            <person name="Miyauchi S."/>
            <person name="Thiergart T."/>
            <person name="Pickel B."/>
            <person name="Atanasova L."/>
            <person name="Karlsson M."/>
            <person name="Huettel B."/>
            <person name="Barry K.W."/>
            <person name="Haridas S."/>
            <person name="Chen C."/>
            <person name="Bauer D."/>
            <person name="Andreopoulos W."/>
            <person name="Pangilinan J."/>
            <person name="LaButti K."/>
            <person name="Riley R."/>
            <person name="Lipzen A."/>
            <person name="Clum A."/>
            <person name="Drula E."/>
            <person name="Henrissat B."/>
            <person name="Kohler A."/>
            <person name="Grigoriev I.V."/>
            <person name="Martin F.M."/>
            <person name="Hacquard S."/>
        </authorList>
    </citation>
    <scope>NUCLEOTIDE SEQUENCE</scope>
    <source>
        <strain evidence="3">MPI-SDFR-AT-0120</strain>
    </source>
</reference>
<evidence type="ECO:0000256" key="1">
    <source>
        <dbReference type="SAM" id="MobiDB-lite"/>
    </source>
</evidence>
<evidence type="ECO:0000313" key="3">
    <source>
        <dbReference type="EMBL" id="KAH7091568.1"/>
    </source>
</evidence>
<dbReference type="EMBL" id="JAGMVJ010000004">
    <property type="protein sequence ID" value="KAH7091568.1"/>
    <property type="molecule type" value="Genomic_DNA"/>
</dbReference>
<protein>
    <submittedName>
        <fullName evidence="3">Uncharacterized protein</fullName>
    </submittedName>
</protein>
<accession>A0A8K0RFF5</accession>
<feature type="compositionally biased region" description="Pro residues" evidence="1">
    <location>
        <begin position="120"/>
        <end position="129"/>
    </location>
</feature>
<feature type="region of interest" description="Disordered" evidence="1">
    <location>
        <begin position="120"/>
        <end position="144"/>
    </location>
</feature>
<organism evidence="3 4">
    <name type="scientific">Paraphoma chrysanthemicola</name>
    <dbReference type="NCBI Taxonomy" id="798071"/>
    <lineage>
        <taxon>Eukaryota</taxon>
        <taxon>Fungi</taxon>
        <taxon>Dikarya</taxon>
        <taxon>Ascomycota</taxon>
        <taxon>Pezizomycotina</taxon>
        <taxon>Dothideomycetes</taxon>
        <taxon>Pleosporomycetidae</taxon>
        <taxon>Pleosporales</taxon>
        <taxon>Pleosporineae</taxon>
        <taxon>Phaeosphaeriaceae</taxon>
        <taxon>Paraphoma</taxon>
    </lineage>
</organism>
<proteinExistence type="predicted"/>